<dbReference type="Gene3D" id="3.90.1580.10">
    <property type="entry name" value="paralog of FGE (formylglycine-generating enzyme)"/>
    <property type="match status" value="1"/>
</dbReference>
<dbReference type="Proteomes" id="UP001576774">
    <property type="component" value="Unassembled WGS sequence"/>
</dbReference>
<dbReference type="Pfam" id="PF03781">
    <property type="entry name" value="FGE-sulfatase"/>
    <property type="match status" value="1"/>
</dbReference>
<dbReference type="InterPro" id="IPR047738">
    <property type="entry name" value="SAV_2336-like_N"/>
</dbReference>
<feature type="domain" description="vWA-MoxR associated protein N-terminal HTH" evidence="2">
    <location>
        <begin position="608"/>
        <end position="694"/>
    </location>
</feature>
<gene>
    <name evidence="3" type="ORF">ACE1CC_22255</name>
</gene>
<evidence type="ECO:0000313" key="4">
    <source>
        <dbReference type="Proteomes" id="UP001576774"/>
    </source>
</evidence>
<dbReference type="RefSeq" id="WP_413272624.1">
    <property type="nucleotide sequence ID" value="NZ_JBHFNQ010000170.1"/>
</dbReference>
<dbReference type="NCBIfam" id="NF041121">
    <property type="entry name" value="SAV_2336_NTERM"/>
    <property type="match status" value="1"/>
</dbReference>
<evidence type="ECO:0000259" key="2">
    <source>
        <dbReference type="Pfam" id="PF26355"/>
    </source>
</evidence>
<evidence type="ECO:0000259" key="1">
    <source>
        <dbReference type="Pfam" id="PF03781"/>
    </source>
</evidence>
<name>A0ABV4X9W4_9CYAN</name>
<dbReference type="EMBL" id="JBHFNQ010000170">
    <property type="protein sequence ID" value="MFB2879588.1"/>
    <property type="molecule type" value="Genomic_DNA"/>
</dbReference>
<dbReference type="InterPro" id="IPR042095">
    <property type="entry name" value="SUMF_sf"/>
</dbReference>
<protein>
    <submittedName>
        <fullName evidence="3">SAV_2336 N-terminal domain-related protein</fullName>
    </submittedName>
</protein>
<comment type="caution">
    <text evidence="3">The sequence shown here is derived from an EMBL/GenBank/DDBJ whole genome shotgun (WGS) entry which is preliminary data.</text>
</comment>
<feature type="domain" description="Sulfatase-modifying factor enzyme-like" evidence="1">
    <location>
        <begin position="724"/>
        <end position="966"/>
    </location>
</feature>
<dbReference type="InterPro" id="IPR016187">
    <property type="entry name" value="CTDL_fold"/>
</dbReference>
<organism evidence="3 4">
    <name type="scientific">Floridaenema aerugineum BLCC-F46</name>
    <dbReference type="NCBI Taxonomy" id="3153654"/>
    <lineage>
        <taxon>Bacteria</taxon>
        <taxon>Bacillati</taxon>
        <taxon>Cyanobacteriota</taxon>
        <taxon>Cyanophyceae</taxon>
        <taxon>Oscillatoriophycideae</taxon>
        <taxon>Aerosakkonematales</taxon>
        <taxon>Aerosakkonemataceae</taxon>
        <taxon>Floridanema</taxon>
        <taxon>Floridanema aerugineum</taxon>
    </lineage>
</organism>
<dbReference type="PANTHER" id="PTHR23150:SF19">
    <property type="entry name" value="FORMYLGLYCINE-GENERATING ENZYME"/>
    <property type="match status" value="1"/>
</dbReference>
<keyword evidence="4" id="KW-1185">Reference proteome</keyword>
<accession>A0ABV4X9W4</accession>
<dbReference type="InterPro" id="IPR005532">
    <property type="entry name" value="SUMF_dom"/>
</dbReference>
<dbReference type="InterPro" id="IPR051043">
    <property type="entry name" value="Sulfatase_Mod_Factor_Kinase"/>
</dbReference>
<dbReference type="PANTHER" id="PTHR23150">
    <property type="entry name" value="SULFATASE MODIFYING FACTOR 1, 2"/>
    <property type="match status" value="1"/>
</dbReference>
<dbReference type="InterPro" id="IPR058651">
    <property type="entry name" value="HTH_VMAP-M9"/>
</dbReference>
<evidence type="ECO:0000313" key="3">
    <source>
        <dbReference type="EMBL" id="MFB2879588.1"/>
    </source>
</evidence>
<dbReference type="SUPFAM" id="SSF56436">
    <property type="entry name" value="C-type lectin-like"/>
    <property type="match status" value="1"/>
</dbReference>
<proteinExistence type="predicted"/>
<sequence>MSKNSSTSIGEFSGWLKQAKLDIDAIDIADILWLAVQLSKVSPASTSTPESTEVTPQNDRYPPIQTISSIIPYTNLSTYQPTVSAYTSWPEKSSEDADYFPVRSFRAPTAEALPNKLELARSLRPLRRKVLSQTDKIIDEEATAIEIAQAIQITQENVWAPVLKPAPERWLELAIVIEKNDSFPIWQQTIREFQQLIEQHGTFRNVRSWHLQADNTGKLQLFAGERTTSEQRPRSFKELLDPSGRRLILVVSDCVSSTWRSHPQKQTNHIKSILDLWAKNSPLTLLQLLPQHLWSRSALGAGIFVNMRSQAPAIPNSQLETGEIPSWLEIDRQTQLTLPIVTLEPKPLKQWAKVIAGSGQTQTVGVILDDPLLEIQAEMAAETLQTSVTAQTRVKHFWATASLTARRLAGLMAAAPVSLPVVYMIQRQMLPESSPVHLAEVFMSGLLRAVESNNATNKTYDFVEGVRECLIDATPISETETVLEQLTEFVAEKTGLALHDFTAFLAADSAWDESIRGEIIPFARITREVLQRLGGEYAQLVESASQKQVISEPVSPAEVTNWLAEFPPLQKFNFEVATITFIDDSIDPQTFDFEVVFIEFNQAATLSNNILEIVDEAVVNEIAEHLIDIEQQVLNGALENLTYEQIYNLVTESANYSESQENLKDRVSEELWQILKEIVGEKVNKSDAKNIINQWATRSRLTIRSYPQKATGFIERLSKDIQIEMMLIPGGSFIMGSPPEELKRQDDESPQHKVTLQPFFMAKYTVTQAQWQFVAQLPQVNRELDPDPSHFKGTNRPVERISWLDAVEFCDRLSQHTKKPYRLPSEAEWEYACRAGTTTPFHFGETITTDFANYNGNYTYGAGSKGVTRGETTPVGSFGVANAFGLYDMHGNVWEWCADRWHPNYQGAPNDGSAWINERNQNEFDFQIYRLLRGGSWNYFPENCRSAVRYCKLPGNNFDYLGFRVVCAAAWT</sequence>
<reference evidence="3 4" key="1">
    <citation type="submission" date="2024-09" db="EMBL/GenBank/DDBJ databases">
        <title>Floridaenema gen nov. (Aerosakkonemataceae, Aerosakkonematales ord. nov., Cyanobacteria) from benthic tropical and subtropical fresh waters, with the description of four new species.</title>
        <authorList>
            <person name="Moretto J.A."/>
            <person name="Berthold D.E."/>
            <person name="Lefler F.W."/>
            <person name="Huang I.-S."/>
            <person name="Laughinghouse H. IV."/>
        </authorList>
    </citation>
    <scope>NUCLEOTIDE SEQUENCE [LARGE SCALE GENOMIC DNA]</scope>
    <source>
        <strain evidence="3 4">BLCC-F46</strain>
    </source>
</reference>
<dbReference type="Pfam" id="PF26355">
    <property type="entry name" value="HTH_VMAP-M9"/>
    <property type="match status" value="1"/>
</dbReference>